<evidence type="ECO:0000313" key="2">
    <source>
        <dbReference type="Proteomes" id="UP000317544"/>
    </source>
</evidence>
<organism evidence="1 2">
    <name type="scientific">Buchnera aphidicola</name>
    <name type="common">Nipponaphis monzeni</name>
    <dbReference type="NCBI Taxonomy" id="2495405"/>
    <lineage>
        <taxon>Bacteria</taxon>
        <taxon>Pseudomonadati</taxon>
        <taxon>Pseudomonadota</taxon>
        <taxon>Gammaproteobacteria</taxon>
        <taxon>Enterobacterales</taxon>
        <taxon>Erwiniaceae</taxon>
        <taxon>Buchnera</taxon>
    </lineage>
</organism>
<sequence>MLKTISNKLVIPLILHRNIPKKIYKNKINKKLKFKLIYKNKILKFKKSKHYFAKKIQQIKQFNNICYIHPRELLCHSKKSNLNIKYDVCFSCILKDEHFLFFLKKINNYFIYKLPTNFFISKLFVKNFEKKFYETLFYKMLNDCTLNNLNYHIHSLIIFKNIDLNNSVCFFLINNCSKFSKLLTLHLFCRQNKYKKFLEITNDTKNLFKKIFLKKFFCINKLLNMKLVTLYHKKNSSLKMHKQNNVHYHFFNYFQFKLTLNESYLGTIQIKLDFNDKTICLEIISEEEKIRKLLQNNIYKLKKIFIEKGMYIKKCIVKNNTAMN</sequence>
<accession>A0A455T9S0</accession>
<protein>
    <submittedName>
        <fullName evidence="1">Uncharacterized protein</fullName>
    </submittedName>
</protein>
<evidence type="ECO:0000313" key="1">
    <source>
        <dbReference type="EMBL" id="BBI01079.1"/>
    </source>
</evidence>
<dbReference type="EMBL" id="AP019379">
    <property type="protein sequence ID" value="BBI01079.1"/>
    <property type="molecule type" value="Genomic_DNA"/>
</dbReference>
<dbReference type="Gene3D" id="3.30.750.140">
    <property type="match status" value="1"/>
</dbReference>
<reference evidence="1 2" key="1">
    <citation type="journal article" date="2019" name="Proc. Natl. Acad. Sci. U.S.A.">
        <title>Exaggeration and cooption of innate immunity for social defense.</title>
        <authorList>
            <person name="Kutsukake M."/>
            <person name="Moriyama M."/>
            <person name="Shigenobu S."/>
            <person name="Meng X.-Y."/>
            <person name="Nikoh N."/>
            <person name="Noda C."/>
            <person name="Kobayashi S."/>
            <person name="Fukatsu T."/>
        </authorList>
    </citation>
    <scope>NUCLEOTIDE SEQUENCE [LARGE SCALE GENOMIC DNA]</scope>
    <source>
        <strain evidence="1 2">Nmo</strain>
    </source>
</reference>
<proteinExistence type="predicted"/>
<name>A0A455T9S0_9GAMM</name>
<dbReference type="InterPro" id="IPR038610">
    <property type="entry name" value="FliK-like_C_sf"/>
</dbReference>
<dbReference type="Proteomes" id="UP000317544">
    <property type="component" value="Chromosome"/>
</dbReference>
<dbReference type="RefSeq" id="WP_158344555.1">
    <property type="nucleotide sequence ID" value="NZ_AP019379.1"/>
</dbReference>
<keyword evidence="2" id="KW-1185">Reference proteome</keyword>
<dbReference type="AlphaFoldDB" id="A0A455T9S0"/>
<gene>
    <name evidence="1" type="ORF">BUCNMO_060</name>
</gene>